<name>A0A8X6HGN5_TRICU</name>
<dbReference type="SUPFAM" id="SSF56219">
    <property type="entry name" value="DNase I-like"/>
    <property type="match status" value="1"/>
</dbReference>
<keyword evidence="3" id="KW-1185">Reference proteome</keyword>
<dbReference type="Proteomes" id="UP000887116">
    <property type="component" value="Unassembled WGS sequence"/>
</dbReference>
<dbReference type="AlphaFoldDB" id="A0A8X6HGN5"/>
<dbReference type="OrthoDB" id="6436593at2759"/>
<dbReference type="InterPro" id="IPR036691">
    <property type="entry name" value="Endo/exonu/phosph_ase_sf"/>
</dbReference>
<gene>
    <name evidence="2" type="ORF">TNCT_601951</name>
</gene>
<organism evidence="2 3">
    <name type="scientific">Trichonephila clavata</name>
    <name type="common">Joro spider</name>
    <name type="synonym">Nephila clavata</name>
    <dbReference type="NCBI Taxonomy" id="2740835"/>
    <lineage>
        <taxon>Eukaryota</taxon>
        <taxon>Metazoa</taxon>
        <taxon>Ecdysozoa</taxon>
        <taxon>Arthropoda</taxon>
        <taxon>Chelicerata</taxon>
        <taxon>Arachnida</taxon>
        <taxon>Araneae</taxon>
        <taxon>Araneomorphae</taxon>
        <taxon>Entelegynae</taxon>
        <taxon>Araneoidea</taxon>
        <taxon>Nephilidae</taxon>
        <taxon>Trichonephila</taxon>
    </lineage>
</organism>
<evidence type="ECO:0000259" key="1">
    <source>
        <dbReference type="Pfam" id="PF14529"/>
    </source>
</evidence>
<feature type="domain" description="Endonuclease/exonuclease/phosphatase" evidence="1">
    <location>
        <begin position="10"/>
        <end position="91"/>
    </location>
</feature>
<comment type="caution">
    <text evidence="2">The sequence shown here is derived from an EMBL/GenBank/DDBJ whole genome shotgun (WGS) entry which is preliminary data.</text>
</comment>
<dbReference type="Gene3D" id="3.60.10.10">
    <property type="entry name" value="Endonuclease/exonuclease/phosphatase"/>
    <property type="match status" value="1"/>
</dbReference>
<protein>
    <recommendedName>
        <fullName evidence="1">Endonuclease/exonuclease/phosphatase domain-containing protein</fullName>
    </recommendedName>
</protein>
<sequence length="146" mass="16585">MEGLFKDNTIILDFTAKNTIWGSAITNASGSELSNLVNDKAFLSLNDDIHTFRSNSYLFTDILDLRFISPSLFPYSSRRVLGNIGSDHLLISSKTLTGGKNFHWNFKKIDWSLFENISNDLISQKPVSDNLKKEIVPFQTLHFYSC</sequence>
<dbReference type="Pfam" id="PF14529">
    <property type="entry name" value="Exo_endo_phos_2"/>
    <property type="match status" value="1"/>
</dbReference>
<dbReference type="EMBL" id="BMAO01001492">
    <property type="protein sequence ID" value="GFQ73847.1"/>
    <property type="molecule type" value="Genomic_DNA"/>
</dbReference>
<evidence type="ECO:0000313" key="3">
    <source>
        <dbReference type="Proteomes" id="UP000887116"/>
    </source>
</evidence>
<reference evidence="2" key="1">
    <citation type="submission" date="2020-07" db="EMBL/GenBank/DDBJ databases">
        <title>Multicomponent nature underlies the extraordinary mechanical properties of spider dragline silk.</title>
        <authorList>
            <person name="Kono N."/>
            <person name="Nakamura H."/>
            <person name="Mori M."/>
            <person name="Yoshida Y."/>
            <person name="Ohtoshi R."/>
            <person name="Malay A.D."/>
            <person name="Moran D.A.P."/>
            <person name="Tomita M."/>
            <person name="Numata K."/>
            <person name="Arakawa K."/>
        </authorList>
    </citation>
    <scope>NUCLEOTIDE SEQUENCE</scope>
</reference>
<dbReference type="InterPro" id="IPR005135">
    <property type="entry name" value="Endo/exonuclease/phosphatase"/>
</dbReference>
<proteinExistence type="predicted"/>
<evidence type="ECO:0000313" key="2">
    <source>
        <dbReference type="EMBL" id="GFQ73847.1"/>
    </source>
</evidence>
<dbReference type="GO" id="GO:0003824">
    <property type="term" value="F:catalytic activity"/>
    <property type="evidence" value="ECO:0007669"/>
    <property type="project" value="InterPro"/>
</dbReference>
<accession>A0A8X6HGN5</accession>